<dbReference type="GO" id="GO:0003774">
    <property type="term" value="F:cytoskeletal motor activity"/>
    <property type="evidence" value="ECO:0007669"/>
    <property type="project" value="InterPro"/>
</dbReference>
<evidence type="ECO:0000259" key="7">
    <source>
        <dbReference type="Pfam" id="PF01052"/>
    </source>
</evidence>
<protein>
    <submittedName>
        <fullName evidence="8">Surface presentation of antigens (SPOA) protein</fullName>
    </submittedName>
</protein>
<keyword evidence="5" id="KW-0283">Flagellar rotation</keyword>
<comment type="subcellular location">
    <subcellularLocation>
        <location evidence="1">Cell membrane</location>
        <topology evidence="1">Peripheral membrane protein</topology>
        <orientation evidence="1">Cytoplasmic side</orientation>
    </subcellularLocation>
</comment>
<organism evidence="8 9">
    <name type="scientific">Desulfofarcimen acetoxidans (strain ATCC 49208 / DSM 771 / KCTC 5769 / VKM B-1644 / 5575)</name>
    <name type="common">Desulfotomaculum acetoxidans</name>
    <dbReference type="NCBI Taxonomy" id="485916"/>
    <lineage>
        <taxon>Bacteria</taxon>
        <taxon>Bacillati</taxon>
        <taxon>Bacillota</taxon>
        <taxon>Clostridia</taxon>
        <taxon>Eubacteriales</taxon>
        <taxon>Peptococcaceae</taxon>
        <taxon>Desulfofarcimen</taxon>
    </lineage>
</organism>
<keyword evidence="4" id="KW-0145">Chemotaxis</keyword>
<keyword evidence="9" id="KW-1185">Reference proteome</keyword>
<sequence>MMTEEQISAFLSGNKSEKTAVQKLRFTPLTPGGEQRIKTSIKHIEDVPVIVTAELGGAALTVREVLNLSPGMLIKLDVLAGELVTMSINNQKFGRGEVMVINDNYGIRITSVFKPHSFEKEEAVTGEQ</sequence>
<dbReference type="GO" id="GO:0006935">
    <property type="term" value="P:chemotaxis"/>
    <property type="evidence" value="ECO:0007669"/>
    <property type="project" value="UniProtKB-KW"/>
</dbReference>
<accession>C8W1G7</accession>
<evidence type="ECO:0000256" key="6">
    <source>
        <dbReference type="ARBA" id="ARBA00023136"/>
    </source>
</evidence>
<dbReference type="RefSeq" id="WP_015756330.1">
    <property type="nucleotide sequence ID" value="NC_013216.1"/>
</dbReference>
<dbReference type="GO" id="GO:0009425">
    <property type="term" value="C:bacterial-type flagellum basal body"/>
    <property type="evidence" value="ECO:0007669"/>
    <property type="project" value="InterPro"/>
</dbReference>
<dbReference type="AlphaFoldDB" id="C8W1G7"/>
<dbReference type="eggNOG" id="COG1886">
    <property type="taxonomic scope" value="Bacteria"/>
</dbReference>
<dbReference type="Pfam" id="PF01052">
    <property type="entry name" value="FliMN_C"/>
    <property type="match status" value="1"/>
</dbReference>
<dbReference type="GO" id="GO:0071973">
    <property type="term" value="P:bacterial-type flagellum-dependent cell motility"/>
    <property type="evidence" value="ECO:0007669"/>
    <property type="project" value="InterPro"/>
</dbReference>
<dbReference type="InterPro" id="IPR051469">
    <property type="entry name" value="FliN/MopA/SpaO"/>
</dbReference>
<reference evidence="8 9" key="1">
    <citation type="journal article" date="2009" name="Stand. Genomic Sci.">
        <title>Complete genome sequence of Desulfotomaculum acetoxidans type strain (5575).</title>
        <authorList>
            <person name="Spring S."/>
            <person name="Lapidus A."/>
            <person name="Schroder M."/>
            <person name="Gleim D."/>
            <person name="Sims D."/>
            <person name="Meincke L."/>
            <person name="Glavina Del Rio T."/>
            <person name="Tice H."/>
            <person name="Copeland A."/>
            <person name="Cheng J.F."/>
            <person name="Lucas S."/>
            <person name="Chen F."/>
            <person name="Nolan M."/>
            <person name="Bruce D."/>
            <person name="Goodwin L."/>
            <person name="Pitluck S."/>
            <person name="Ivanova N."/>
            <person name="Mavromatis K."/>
            <person name="Mikhailova N."/>
            <person name="Pati A."/>
            <person name="Chen A."/>
            <person name="Palaniappan K."/>
            <person name="Land M."/>
            <person name="Hauser L."/>
            <person name="Chang Y.J."/>
            <person name="Jeffries C.D."/>
            <person name="Chain P."/>
            <person name="Saunders E."/>
            <person name="Brettin T."/>
            <person name="Detter J.C."/>
            <person name="Goker M."/>
            <person name="Bristow J."/>
            <person name="Eisen J.A."/>
            <person name="Markowitz V."/>
            <person name="Hugenholtz P."/>
            <person name="Kyrpides N.C."/>
            <person name="Klenk H.P."/>
            <person name="Han C."/>
        </authorList>
    </citation>
    <scope>NUCLEOTIDE SEQUENCE [LARGE SCALE GENOMIC DNA]</scope>
    <source>
        <strain evidence="9">ATCC 49208 / DSM 771 / VKM B-1644</strain>
    </source>
</reference>
<dbReference type="OrthoDB" id="9773459at2"/>
<dbReference type="PANTHER" id="PTHR43484:SF1">
    <property type="entry name" value="FLAGELLAR MOTOR SWITCH PROTEIN FLIN"/>
    <property type="match status" value="1"/>
</dbReference>
<gene>
    <name evidence="8" type="ordered locus">Dtox_0698</name>
</gene>
<proteinExistence type="inferred from homology"/>
<evidence type="ECO:0000256" key="5">
    <source>
        <dbReference type="ARBA" id="ARBA00022779"/>
    </source>
</evidence>
<dbReference type="KEGG" id="dae:Dtox_0698"/>
<dbReference type="SUPFAM" id="SSF101801">
    <property type="entry name" value="Surface presentation of antigens (SPOA)"/>
    <property type="match status" value="1"/>
</dbReference>
<dbReference type="HOGENOM" id="CLU_097058_3_0_9"/>
<dbReference type="PANTHER" id="PTHR43484">
    <property type="match status" value="1"/>
</dbReference>
<dbReference type="Gene3D" id="2.30.330.10">
    <property type="entry name" value="SpoA-like"/>
    <property type="match status" value="1"/>
</dbReference>
<dbReference type="GO" id="GO:0005886">
    <property type="term" value="C:plasma membrane"/>
    <property type="evidence" value="ECO:0007669"/>
    <property type="project" value="UniProtKB-SubCell"/>
</dbReference>
<evidence type="ECO:0000256" key="4">
    <source>
        <dbReference type="ARBA" id="ARBA00022500"/>
    </source>
</evidence>
<evidence type="ECO:0000256" key="1">
    <source>
        <dbReference type="ARBA" id="ARBA00004413"/>
    </source>
</evidence>
<keyword evidence="6" id="KW-0472">Membrane</keyword>
<name>C8W1G7_DESAS</name>
<dbReference type="InterPro" id="IPR001172">
    <property type="entry name" value="FliN_T3SS_HrcQb"/>
</dbReference>
<keyword evidence="3" id="KW-1003">Cell membrane</keyword>
<dbReference type="InterPro" id="IPR001543">
    <property type="entry name" value="FliN-like_C"/>
</dbReference>
<evidence type="ECO:0000256" key="3">
    <source>
        <dbReference type="ARBA" id="ARBA00022475"/>
    </source>
</evidence>
<evidence type="ECO:0000313" key="9">
    <source>
        <dbReference type="Proteomes" id="UP000002217"/>
    </source>
</evidence>
<dbReference type="EMBL" id="CP001720">
    <property type="protein sequence ID" value="ACV61612.1"/>
    <property type="molecule type" value="Genomic_DNA"/>
</dbReference>
<dbReference type="STRING" id="485916.Dtox_0698"/>
<feature type="domain" description="Flagellar motor switch protein FliN-like C-terminal" evidence="7">
    <location>
        <begin position="43"/>
        <end position="112"/>
    </location>
</feature>
<dbReference type="PRINTS" id="PR00956">
    <property type="entry name" value="FLGMOTORFLIN"/>
</dbReference>
<evidence type="ECO:0000313" key="8">
    <source>
        <dbReference type="EMBL" id="ACV61612.1"/>
    </source>
</evidence>
<dbReference type="Proteomes" id="UP000002217">
    <property type="component" value="Chromosome"/>
</dbReference>
<evidence type="ECO:0000256" key="2">
    <source>
        <dbReference type="ARBA" id="ARBA00009226"/>
    </source>
</evidence>
<dbReference type="InterPro" id="IPR036429">
    <property type="entry name" value="SpoA-like_sf"/>
</dbReference>
<comment type="similarity">
    <text evidence="2">Belongs to the FliN/MopA/SpaO family.</text>
</comment>